<protein>
    <recommendedName>
        <fullName evidence="3">RNA polymerase subunit sigma-70</fullName>
    </recommendedName>
</protein>
<sequence length="124" mass="13989">MTEKQQEEIKAMRQAGLGYKKIAAAMSLSENTVKSYCIRNKLKTGDGQMVCLECGQSITQPTGQKGKKFCSDTCRIKWWNHHTDLMKANNVCTHCGKPFHGRKGRKFCSHACYIAERFGESHVS</sequence>
<reference evidence="2" key="1">
    <citation type="submission" date="2016-11" db="EMBL/GenBank/DDBJ databases">
        <authorList>
            <person name="Varghese N."/>
            <person name="Submissions S."/>
        </authorList>
    </citation>
    <scope>NUCLEOTIDE SEQUENCE [LARGE SCALE GENOMIC DNA]</scope>
    <source>
        <strain evidence="2">C3</strain>
    </source>
</reference>
<dbReference type="InterPro" id="IPR016032">
    <property type="entry name" value="Sig_transdc_resp-reg_C-effctor"/>
</dbReference>
<proteinExistence type="predicted"/>
<dbReference type="RefSeq" id="WP_072305420.1">
    <property type="nucleotide sequence ID" value="NZ_FPJA01000004.1"/>
</dbReference>
<dbReference type="GO" id="GO:0003677">
    <property type="term" value="F:DNA binding"/>
    <property type="evidence" value="ECO:0007669"/>
    <property type="project" value="InterPro"/>
</dbReference>
<gene>
    <name evidence="1" type="ORF">SAMN02910323_0554</name>
</gene>
<name>A0A1K1M3J4_SELRU</name>
<evidence type="ECO:0000313" key="1">
    <source>
        <dbReference type="EMBL" id="SFW17738.1"/>
    </source>
</evidence>
<evidence type="ECO:0000313" key="2">
    <source>
        <dbReference type="Proteomes" id="UP000182958"/>
    </source>
</evidence>
<dbReference type="AlphaFoldDB" id="A0A1K1M3J4"/>
<dbReference type="EMBL" id="FPJA01000004">
    <property type="protein sequence ID" value="SFW17738.1"/>
    <property type="molecule type" value="Genomic_DNA"/>
</dbReference>
<accession>A0A1K1M3J4</accession>
<dbReference type="Gene3D" id="1.10.10.60">
    <property type="entry name" value="Homeodomain-like"/>
    <property type="match status" value="1"/>
</dbReference>
<dbReference type="Proteomes" id="UP000182958">
    <property type="component" value="Unassembled WGS sequence"/>
</dbReference>
<keyword evidence="2" id="KW-1185">Reference proteome</keyword>
<dbReference type="SUPFAM" id="SSF46894">
    <property type="entry name" value="C-terminal effector domain of the bipartite response regulators"/>
    <property type="match status" value="1"/>
</dbReference>
<dbReference type="GO" id="GO:0006355">
    <property type="term" value="P:regulation of DNA-templated transcription"/>
    <property type="evidence" value="ECO:0007669"/>
    <property type="project" value="InterPro"/>
</dbReference>
<evidence type="ECO:0008006" key="3">
    <source>
        <dbReference type="Google" id="ProtNLM"/>
    </source>
</evidence>
<organism evidence="1 2">
    <name type="scientific">Selenomonas ruminantium</name>
    <dbReference type="NCBI Taxonomy" id="971"/>
    <lineage>
        <taxon>Bacteria</taxon>
        <taxon>Bacillati</taxon>
        <taxon>Bacillota</taxon>
        <taxon>Negativicutes</taxon>
        <taxon>Selenomonadales</taxon>
        <taxon>Selenomonadaceae</taxon>
        <taxon>Selenomonas</taxon>
    </lineage>
</organism>